<sequence>MRISDLRERLSLSFGQEWASSFSADIAISALDSLTVNEALAKGYEAQEIWRAVCAEHPTQTAKFKY</sequence>
<dbReference type="InterPro" id="IPR021408">
    <property type="entry name" value="DUF3046"/>
</dbReference>
<gene>
    <name evidence="1" type="ORF">UFOPK2243_00185</name>
</gene>
<dbReference type="Pfam" id="PF11248">
    <property type="entry name" value="DUF3046"/>
    <property type="match status" value="1"/>
</dbReference>
<organism evidence="1">
    <name type="scientific">freshwater metagenome</name>
    <dbReference type="NCBI Taxonomy" id="449393"/>
    <lineage>
        <taxon>unclassified sequences</taxon>
        <taxon>metagenomes</taxon>
        <taxon>ecological metagenomes</taxon>
    </lineage>
</organism>
<reference evidence="1" key="1">
    <citation type="submission" date="2020-05" db="EMBL/GenBank/DDBJ databases">
        <authorList>
            <person name="Chiriac C."/>
            <person name="Salcher M."/>
            <person name="Ghai R."/>
            <person name="Kavagutti S V."/>
        </authorList>
    </citation>
    <scope>NUCLEOTIDE SEQUENCE</scope>
</reference>
<proteinExistence type="predicted"/>
<protein>
    <submittedName>
        <fullName evidence="1">Unannotated protein</fullName>
    </submittedName>
</protein>
<accession>A0A6J6KBN5</accession>
<dbReference type="AlphaFoldDB" id="A0A6J6KBN5"/>
<evidence type="ECO:0000313" key="1">
    <source>
        <dbReference type="EMBL" id="CAB4646566.1"/>
    </source>
</evidence>
<name>A0A6J6KBN5_9ZZZZ</name>
<dbReference type="EMBL" id="CAEZWL010000002">
    <property type="protein sequence ID" value="CAB4646566.1"/>
    <property type="molecule type" value="Genomic_DNA"/>
</dbReference>